<gene>
    <name evidence="1" type="ORF">B0T14DRAFT_513489</name>
</gene>
<sequence>MSGKEQVAEAMQLISELSQEDVRSALTAIRGYLNAPTPLLSTDGIDNDASGFLQDLRHPEPTSYLESFLAEPHTGPGKFPTMKYVDHYKTLPDGSLVGLGVWEYGDNAFKPRLPSNSIAKIVAEHHLKQLFPREHAKKMTTINWVKFLKDQDKLIGAVKNLGTKIPKDGAGLSNLNAEAVTKVAATRYAIKTAVAKQAAIGGVWQNALLTGVFDIKLLIDGEFQNYFLNVGKSGVSGGTIGGLAMWIEHPFFGNNAVLGVLVGSVFNTGRLVSTGDWARFGKSFGINSIAGASAWGASAGSGALVGAMGGGPIGAAVGSLVGGIAGAVVGRKLAIQIPGIGGLTQYEVEKMATSIKAQLAKAGVQPDQSKDSKELVSGLLEKGADANNGLKFGLQLSTSQVAAVGELHDVLAEMQKNTPDAFAVFLDGLREMRSRGGVGRVG</sequence>
<dbReference type="Proteomes" id="UP001175000">
    <property type="component" value="Unassembled WGS sequence"/>
</dbReference>
<evidence type="ECO:0000313" key="1">
    <source>
        <dbReference type="EMBL" id="KAK0627875.1"/>
    </source>
</evidence>
<dbReference type="AlphaFoldDB" id="A0AA40C7I7"/>
<accession>A0AA40C7I7</accession>
<name>A0AA40C7I7_9PEZI</name>
<keyword evidence="2" id="KW-1185">Reference proteome</keyword>
<evidence type="ECO:0000313" key="2">
    <source>
        <dbReference type="Proteomes" id="UP001175000"/>
    </source>
</evidence>
<dbReference type="EMBL" id="JAULSU010000002">
    <property type="protein sequence ID" value="KAK0627875.1"/>
    <property type="molecule type" value="Genomic_DNA"/>
</dbReference>
<protein>
    <submittedName>
        <fullName evidence="1">Uncharacterized protein</fullName>
    </submittedName>
</protein>
<reference evidence="1" key="1">
    <citation type="submission" date="2023-06" db="EMBL/GenBank/DDBJ databases">
        <title>Genome-scale phylogeny and comparative genomics of the fungal order Sordariales.</title>
        <authorList>
            <consortium name="Lawrence Berkeley National Laboratory"/>
            <person name="Hensen N."/>
            <person name="Bonometti L."/>
            <person name="Westerberg I."/>
            <person name="Brannstrom I.O."/>
            <person name="Guillou S."/>
            <person name="Cros-Aarteil S."/>
            <person name="Calhoun S."/>
            <person name="Haridas S."/>
            <person name="Kuo A."/>
            <person name="Mondo S."/>
            <person name="Pangilinan J."/>
            <person name="Riley R."/>
            <person name="Labutti K."/>
            <person name="Andreopoulos B."/>
            <person name="Lipzen A."/>
            <person name="Chen C."/>
            <person name="Yanf M."/>
            <person name="Daum C."/>
            <person name="Ng V."/>
            <person name="Clum A."/>
            <person name="Steindorff A."/>
            <person name="Ohm R."/>
            <person name="Martin F."/>
            <person name="Silar P."/>
            <person name="Natvig D."/>
            <person name="Lalanne C."/>
            <person name="Gautier V."/>
            <person name="Ament-Velasquez S.L."/>
            <person name="Kruys A."/>
            <person name="Hutchinson M.I."/>
            <person name="Powell A.J."/>
            <person name="Barry K."/>
            <person name="Miller A.N."/>
            <person name="Grigoriev I.V."/>
            <person name="Debuchy R."/>
            <person name="Gladieux P."/>
            <person name="Thoren M.H."/>
            <person name="Johannesson H."/>
        </authorList>
    </citation>
    <scope>NUCLEOTIDE SEQUENCE</scope>
    <source>
        <strain evidence="1">CBS 606.72</strain>
    </source>
</reference>
<proteinExistence type="predicted"/>
<organism evidence="1 2">
    <name type="scientific">Immersiella caudata</name>
    <dbReference type="NCBI Taxonomy" id="314043"/>
    <lineage>
        <taxon>Eukaryota</taxon>
        <taxon>Fungi</taxon>
        <taxon>Dikarya</taxon>
        <taxon>Ascomycota</taxon>
        <taxon>Pezizomycotina</taxon>
        <taxon>Sordariomycetes</taxon>
        <taxon>Sordariomycetidae</taxon>
        <taxon>Sordariales</taxon>
        <taxon>Lasiosphaeriaceae</taxon>
        <taxon>Immersiella</taxon>
    </lineage>
</organism>
<comment type="caution">
    <text evidence="1">The sequence shown here is derived from an EMBL/GenBank/DDBJ whole genome shotgun (WGS) entry which is preliminary data.</text>
</comment>